<name>A0A2W2D3Y2_9ACTN</name>
<evidence type="ECO:0000256" key="1">
    <source>
        <dbReference type="SAM" id="MobiDB-lite"/>
    </source>
</evidence>
<feature type="region of interest" description="Disordered" evidence="1">
    <location>
        <begin position="1"/>
        <end position="33"/>
    </location>
</feature>
<evidence type="ECO:0000313" key="3">
    <source>
        <dbReference type="Proteomes" id="UP000249304"/>
    </source>
</evidence>
<dbReference type="AlphaFoldDB" id="A0A2W2D3Y2"/>
<keyword evidence="3" id="KW-1185">Reference proteome</keyword>
<proteinExistence type="predicted"/>
<protein>
    <submittedName>
        <fullName evidence="2">Uncharacterized protein</fullName>
    </submittedName>
</protein>
<accession>A0A2W2D3Y2</accession>
<sequence length="202" mass="21745">MEPPAGPPVFQAFTPVTPPANEANGEPERPYQPLKDVSQTRRCFRQPDGRWWLRIDVTAEQLAGGECPLPTGFAAYLGLSPGETKTVRSAAGELTMTWHGRPALVSIAQLLVDVGAKEGGHLFLTLSDEGVLRARHLPVAAQGAEKITKALRLVGYTAPGGTKEQAARVIATRIGMTGPVPLPDLLARLRERGDRDLLELLD</sequence>
<dbReference type="RefSeq" id="WP_111184868.1">
    <property type="nucleotide sequence ID" value="NZ_POUD01000352.1"/>
</dbReference>
<reference evidence="2 3" key="1">
    <citation type="submission" date="2018-01" db="EMBL/GenBank/DDBJ databases">
        <title>Draft genome sequence of Nonomuraea sp. KC333.</title>
        <authorList>
            <person name="Sahin N."/>
            <person name="Saygin H."/>
            <person name="Ay H."/>
        </authorList>
    </citation>
    <scope>NUCLEOTIDE SEQUENCE [LARGE SCALE GENOMIC DNA]</scope>
    <source>
        <strain evidence="2 3">KC333</strain>
    </source>
</reference>
<organism evidence="2 3">
    <name type="scientific">Nonomuraea aridisoli</name>
    <dbReference type="NCBI Taxonomy" id="2070368"/>
    <lineage>
        <taxon>Bacteria</taxon>
        <taxon>Bacillati</taxon>
        <taxon>Actinomycetota</taxon>
        <taxon>Actinomycetes</taxon>
        <taxon>Streptosporangiales</taxon>
        <taxon>Streptosporangiaceae</taxon>
        <taxon>Nonomuraea</taxon>
    </lineage>
</organism>
<dbReference type="EMBL" id="POUD01000352">
    <property type="protein sequence ID" value="PZG05523.1"/>
    <property type="molecule type" value="Genomic_DNA"/>
</dbReference>
<dbReference type="Proteomes" id="UP000249304">
    <property type="component" value="Unassembled WGS sequence"/>
</dbReference>
<evidence type="ECO:0000313" key="2">
    <source>
        <dbReference type="EMBL" id="PZG05523.1"/>
    </source>
</evidence>
<comment type="caution">
    <text evidence="2">The sequence shown here is derived from an EMBL/GenBank/DDBJ whole genome shotgun (WGS) entry which is preliminary data.</text>
</comment>
<gene>
    <name evidence="2" type="ORF">C1J01_43350</name>
</gene>